<dbReference type="EMBL" id="CP060697">
    <property type="protein sequence ID" value="QNM83190.1"/>
    <property type="molecule type" value="Genomic_DNA"/>
</dbReference>
<dbReference type="GO" id="GO:0008803">
    <property type="term" value="F:bis(5'-nucleosyl)-tetraphosphatase (symmetrical) activity"/>
    <property type="evidence" value="ECO:0007669"/>
    <property type="project" value="TreeGrafter"/>
</dbReference>
<name>A0A7G9L3J1_9SPHN</name>
<dbReference type="RefSeq" id="WP_187480145.1">
    <property type="nucleotide sequence ID" value="NZ_CP060697.1"/>
</dbReference>
<dbReference type="InterPro" id="IPR050126">
    <property type="entry name" value="Ap4A_hydrolase"/>
</dbReference>
<dbReference type="PANTHER" id="PTHR42850">
    <property type="entry name" value="METALLOPHOSPHOESTERASE"/>
    <property type="match status" value="1"/>
</dbReference>
<dbReference type="GO" id="GO:0016791">
    <property type="term" value="F:phosphatase activity"/>
    <property type="evidence" value="ECO:0007669"/>
    <property type="project" value="TreeGrafter"/>
</dbReference>
<dbReference type="PANTHER" id="PTHR42850:SF4">
    <property type="entry name" value="ZINC-DEPENDENT ENDOPOLYPHOSPHATASE"/>
    <property type="match status" value="1"/>
</dbReference>
<dbReference type="InterPro" id="IPR004843">
    <property type="entry name" value="Calcineurin-like_PHP"/>
</dbReference>
<accession>A0A7G9L3J1</accession>
<keyword evidence="3" id="KW-1185">Reference proteome</keyword>
<reference evidence="2 3" key="1">
    <citation type="submission" date="2020-08" db="EMBL/GenBank/DDBJ databases">
        <title>Sphingomonas sp. sand1-3 16S ribosomal RNA gene Genome sequencing and assembly.</title>
        <authorList>
            <person name="Kang M."/>
        </authorList>
    </citation>
    <scope>NUCLEOTIDE SEQUENCE [LARGE SCALE GENOMIC DNA]</scope>
    <source>
        <strain evidence="3">sand1-3</strain>
    </source>
</reference>
<dbReference type="GO" id="GO:0005737">
    <property type="term" value="C:cytoplasm"/>
    <property type="evidence" value="ECO:0007669"/>
    <property type="project" value="TreeGrafter"/>
</dbReference>
<dbReference type="Pfam" id="PF00149">
    <property type="entry name" value="Metallophos"/>
    <property type="match status" value="1"/>
</dbReference>
<sequence>MNSRPFLFRRRSRNTPRKHRAYAVGDVHGCLSLLDRLLEAIEAEIARDTPRKASIVFLGDLIDRGPHSAQVVERLRTYRPPGASAHFIMGNHEEVMLKVLEGDVELLASWLRFGGKETLQSYGLDAAQLAGEPDAAMIDRIRAAVPASHRNFLGGFADSISFGDYLFVHAGIRPGIDIAEQAQSDLRWIRDPFLQDERDHGTLVVHGHTISREVDVASNRIGIDTGAYNSGTLTALALDGRRRWLVQTGKDGIHRNELSEIHNDSFG</sequence>
<evidence type="ECO:0000313" key="2">
    <source>
        <dbReference type="EMBL" id="QNM83190.1"/>
    </source>
</evidence>
<dbReference type="Gene3D" id="3.60.21.10">
    <property type="match status" value="1"/>
</dbReference>
<dbReference type="KEGG" id="ssau:H8M03_02210"/>
<organism evidence="2 3">
    <name type="scientific">Sphingomonas sabuli</name>
    <dbReference type="NCBI Taxonomy" id="2764186"/>
    <lineage>
        <taxon>Bacteria</taxon>
        <taxon>Pseudomonadati</taxon>
        <taxon>Pseudomonadota</taxon>
        <taxon>Alphaproteobacteria</taxon>
        <taxon>Sphingomonadales</taxon>
        <taxon>Sphingomonadaceae</taxon>
        <taxon>Sphingomonas</taxon>
    </lineage>
</organism>
<evidence type="ECO:0000313" key="3">
    <source>
        <dbReference type="Proteomes" id="UP000515861"/>
    </source>
</evidence>
<dbReference type="InterPro" id="IPR029052">
    <property type="entry name" value="Metallo-depent_PP-like"/>
</dbReference>
<dbReference type="CDD" id="cd00144">
    <property type="entry name" value="MPP_PPP_family"/>
    <property type="match status" value="1"/>
</dbReference>
<dbReference type="Proteomes" id="UP000515861">
    <property type="component" value="Chromosome"/>
</dbReference>
<proteinExistence type="predicted"/>
<feature type="domain" description="Calcineurin-like phosphoesterase" evidence="1">
    <location>
        <begin position="21"/>
        <end position="212"/>
    </location>
</feature>
<evidence type="ECO:0000259" key="1">
    <source>
        <dbReference type="Pfam" id="PF00149"/>
    </source>
</evidence>
<dbReference type="GO" id="GO:0110154">
    <property type="term" value="P:RNA decapping"/>
    <property type="evidence" value="ECO:0007669"/>
    <property type="project" value="TreeGrafter"/>
</dbReference>
<protein>
    <submittedName>
        <fullName evidence="2">Serine/threonine protein phosphatase</fullName>
    </submittedName>
</protein>
<dbReference type="SUPFAM" id="SSF56300">
    <property type="entry name" value="Metallo-dependent phosphatases"/>
    <property type="match status" value="1"/>
</dbReference>
<gene>
    <name evidence="2" type="ORF">H8M03_02210</name>
</gene>
<dbReference type="AlphaFoldDB" id="A0A7G9L3J1"/>